<dbReference type="PANTHER" id="PTHR43085:SF1">
    <property type="entry name" value="PSEUDOURIDINE KINASE-RELATED"/>
    <property type="match status" value="1"/>
</dbReference>
<dbReference type="EMBL" id="JAECVW010000001">
    <property type="protein sequence ID" value="MBH8593748.1"/>
    <property type="molecule type" value="Genomic_DNA"/>
</dbReference>
<keyword evidence="9" id="KW-1185">Reference proteome</keyword>
<dbReference type="CDD" id="cd01166">
    <property type="entry name" value="KdgK"/>
    <property type="match status" value="1"/>
</dbReference>
<dbReference type="InterPro" id="IPR050306">
    <property type="entry name" value="PfkB_Carbo_kinase"/>
</dbReference>
<dbReference type="InterPro" id="IPR011611">
    <property type="entry name" value="PfkB_dom"/>
</dbReference>
<evidence type="ECO:0000313" key="9">
    <source>
        <dbReference type="Proteomes" id="UP000633619"/>
    </source>
</evidence>
<dbReference type="PANTHER" id="PTHR43085">
    <property type="entry name" value="HEXOKINASE FAMILY MEMBER"/>
    <property type="match status" value="1"/>
</dbReference>
<proteinExistence type="inferred from homology"/>
<keyword evidence="5" id="KW-0067">ATP-binding</keyword>
<evidence type="ECO:0000256" key="2">
    <source>
        <dbReference type="ARBA" id="ARBA00022679"/>
    </source>
</evidence>
<feature type="domain" description="Carbohydrate kinase PfkB" evidence="7">
    <location>
        <begin position="5"/>
        <end position="303"/>
    </location>
</feature>
<dbReference type="RefSeq" id="WP_181731165.1">
    <property type="nucleotide sequence ID" value="NZ_JACEIR010000001.1"/>
</dbReference>
<keyword evidence="2" id="KW-0808">Transferase</keyword>
<evidence type="ECO:0000313" key="8">
    <source>
        <dbReference type="EMBL" id="MBH8593748.1"/>
    </source>
</evidence>
<dbReference type="Gene3D" id="3.40.1190.20">
    <property type="match status" value="1"/>
</dbReference>
<dbReference type="GO" id="GO:0016301">
    <property type="term" value="F:kinase activity"/>
    <property type="evidence" value="ECO:0007669"/>
    <property type="project" value="UniProtKB-KW"/>
</dbReference>
<reference evidence="8 9" key="1">
    <citation type="submission" date="2020-12" db="EMBL/GenBank/DDBJ databases">
        <title>WGS of Thermoactinomyces spp.</title>
        <authorList>
            <person name="Cheng K."/>
        </authorList>
    </citation>
    <scope>NUCLEOTIDE SEQUENCE [LARGE SCALE GENOMIC DNA]</scope>
    <source>
        <strain evidence="9">CICC 10671\DSM 43846</strain>
    </source>
</reference>
<dbReference type="InterPro" id="IPR002173">
    <property type="entry name" value="Carboh/pur_kinase_PfkB_CS"/>
</dbReference>
<gene>
    <name evidence="8" type="ORF">I8U20_00210</name>
</gene>
<dbReference type="GO" id="GO:0005524">
    <property type="term" value="F:ATP binding"/>
    <property type="evidence" value="ECO:0007669"/>
    <property type="project" value="UniProtKB-KW"/>
</dbReference>
<keyword evidence="3" id="KW-0547">Nucleotide-binding</keyword>
<evidence type="ECO:0000259" key="7">
    <source>
        <dbReference type="Pfam" id="PF00294"/>
    </source>
</evidence>
<evidence type="ECO:0000256" key="5">
    <source>
        <dbReference type="ARBA" id="ARBA00022840"/>
    </source>
</evidence>
<dbReference type="SUPFAM" id="SSF53613">
    <property type="entry name" value="Ribokinase-like"/>
    <property type="match status" value="1"/>
</dbReference>
<dbReference type="PROSITE" id="PS00584">
    <property type="entry name" value="PFKB_KINASES_2"/>
    <property type="match status" value="1"/>
</dbReference>
<evidence type="ECO:0000256" key="3">
    <source>
        <dbReference type="ARBA" id="ARBA00022741"/>
    </source>
</evidence>
<accession>A0A8I1ACW0</accession>
<sequence>MQKLDVVTFGEAMAMFMADRPGPLHEAGRFTLGLAGAEANVAIGLARLNVRTGWVSKVGKDAFGKFIMKRLKNESVDISRVRMDDKHPTGFQLKSKVKEGDPEVQYFRKGSAASRWVPGDFDKAYFLKARHLHMTGIPLAVSGSFRSFARQALAFMKENGKTVSFDPNLRPSLWPSVHEMIRQVNQSAFQCDWVLPGIREGAVLTGSDKPGEIADFYLEKGVKLVVVKLGEEGAYYKTASEEGTVSGFKVRKVVDTVGAGDGFAAGLISGLLEGLAIREAVIRANAMGALAVQSPGDHDGYPTKTELDDYLEKNGEPRKE</sequence>
<feature type="compositionally biased region" description="Basic and acidic residues" evidence="6">
    <location>
        <begin position="296"/>
        <end position="320"/>
    </location>
</feature>
<keyword evidence="4 8" id="KW-0418">Kinase</keyword>
<evidence type="ECO:0000256" key="6">
    <source>
        <dbReference type="SAM" id="MobiDB-lite"/>
    </source>
</evidence>
<dbReference type="AlphaFoldDB" id="A0A8I1ACW0"/>
<evidence type="ECO:0000256" key="1">
    <source>
        <dbReference type="ARBA" id="ARBA00010688"/>
    </source>
</evidence>
<dbReference type="InterPro" id="IPR029056">
    <property type="entry name" value="Ribokinase-like"/>
</dbReference>
<comment type="similarity">
    <text evidence="1">Belongs to the carbohydrate kinase PfkB family.</text>
</comment>
<organism evidence="8 9">
    <name type="scientific">Thermoactinomyces intermedius</name>
    <dbReference type="NCBI Taxonomy" id="2024"/>
    <lineage>
        <taxon>Bacteria</taxon>
        <taxon>Bacillati</taxon>
        <taxon>Bacillota</taxon>
        <taxon>Bacilli</taxon>
        <taxon>Bacillales</taxon>
        <taxon>Thermoactinomycetaceae</taxon>
        <taxon>Thermoactinomyces</taxon>
    </lineage>
</organism>
<protein>
    <submittedName>
        <fullName evidence="8">Sugar kinase</fullName>
    </submittedName>
</protein>
<dbReference type="Proteomes" id="UP000633619">
    <property type="component" value="Unassembled WGS sequence"/>
</dbReference>
<comment type="caution">
    <text evidence="8">The sequence shown here is derived from an EMBL/GenBank/DDBJ whole genome shotgun (WGS) entry which is preliminary data.</text>
</comment>
<feature type="region of interest" description="Disordered" evidence="6">
    <location>
        <begin position="293"/>
        <end position="320"/>
    </location>
</feature>
<dbReference type="Pfam" id="PF00294">
    <property type="entry name" value="PfkB"/>
    <property type="match status" value="1"/>
</dbReference>
<evidence type="ECO:0000256" key="4">
    <source>
        <dbReference type="ARBA" id="ARBA00022777"/>
    </source>
</evidence>
<name>A0A8I1ACW0_THEIN</name>